<keyword evidence="2" id="KW-1133">Transmembrane helix</keyword>
<feature type="transmembrane region" description="Helical" evidence="2">
    <location>
        <begin position="344"/>
        <end position="368"/>
    </location>
</feature>
<feature type="transmembrane region" description="Helical" evidence="2">
    <location>
        <begin position="467"/>
        <end position="490"/>
    </location>
</feature>
<dbReference type="KEGG" id="lak:106150944"/>
<evidence type="ECO:0000256" key="1">
    <source>
        <dbReference type="SAM" id="MobiDB-lite"/>
    </source>
</evidence>
<feature type="region of interest" description="Disordered" evidence="1">
    <location>
        <begin position="1"/>
        <end position="87"/>
    </location>
</feature>
<feature type="compositionally biased region" description="Acidic residues" evidence="1">
    <location>
        <begin position="25"/>
        <end position="47"/>
    </location>
</feature>
<keyword evidence="2" id="KW-0812">Transmembrane</keyword>
<feature type="transmembrane region" description="Helical" evidence="2">
    <location>
        <begin position="380"/>
        <end position="413"/>
    </location>
</feature>
<evidence type="ECO:0000313" key="4">
    <source>
        <dbReference type="RefSeq" id="XP_013379434.1"/>
    </source>
</evidence>
<gene>
    <name evidence="4" type="primary">LOC106150944</name>
</gene>
<organism evidence="3 4">
    <name type="scientific">Lingula anatina</name>
    <name type="common">Brachiopod</name>
    <name type="synonym">Lingula unguis</name>
    <dbReference type="NCBI Taxonomy" id="7574"/>
    <lineage>
        <taxon>Eukaryota</taxon>
        <taxon>Metazoa</taxon>
        <taxon>Spiralia</taxon>
        <taxon>Lophotrochozoa</taxon>
        <taxon>Brachiopoda</taxon>
        <taxon>Linguliformea</taxon>
        <taxon>Lingulata</taxon>
        <taxon>Lingulida</taxon>
        <taxon>Linguloidea</taxon>
        <taxon>Lingulidae</taxon>
        <taxon>Lingula</taxon>
    </lineage>
</organism>
<feature type="compositionally biased region" description="Basic residues" evidence="1">
    <location>
        <begin position="1"/>
        <end position="10"/>
    </location>
</feature>
<dbReference type="GeneID" id="106150944"/>
<feature type="transmembrane region" description="Helical" evidence="2">
    <location>
        <begin position="172"/>
        <end position="194"/>
    </location>
</feature>
<keyword evidence="3" id="KW-1185">Reference proteome</keyword>
<reference evidence="4" key="1">
    <citation type="submission" date="2025-08" db="UniProtKB">
        <authorList>
            <consortium name="RefSeq"/>
        </authorList>
    </citation>
    <scope>IDENTIFICATION</scope>
    <source>
        <tissue evidence="4">Gonads</tissue>
    </source>
</reference>
<feature type="transmembrane region" description="Helical" evidence="2">
    <location>
        <begin position="200"/>
        <end position="224"/>
    </location>
</feature>
<protein>
    <submittedName>
        <fullName evidence="4">Uncharacterized protein LOC106150944</fullName>
    </submittedName>
</protein>
<dbReference type="AlphaFoldDB" id="A0A1S3H2R9"/>
<accession>A0A1S3H2R9</accession>
<proteinExistence type="predicted"/>
<feature type="transmembrane region" description="Helical" evidence="2">
    <location>
        <begin position="245"/>
        <end position="265"/>
    </location>
</feature>
<dbReference type="OMA" id="YVIHMEN"/>
<evidence type="ECO:0000313" key="3">
    <source>
        <dbReference type="Proteomes" id="UP000085678"/>
    </source>
</evidence>
<keyword evidence="2" id="KW-0472">Membrane</keyword>
<feature type="transmembrane region" description="Helical" evidence="2">
    <location>
        <begin position="277"/>
        <end position="300"/>
    </location>
</feature>
<dbReference type="RefSeq" id="XP_013379434.1">
    <property type="nucleotide sequence ID" value="XM_013523980.1"/>
</dbReference>
<dbReference type="Proteomes" id="UP000085678">
    <property type="component" value="Unplaced"/>
</dbReference>
<evidence type="ECO:0000256" key="2">
    <source>
        <dbReference type="SAM" id="Phobius"/>
    </source>
</evidence>
<feature type="transmembrane region" description="Helical" evidence="2">
    <location>
        <begin position="522"/>
        <end position="547"/>
    </location>
</feature>
<dbReference type="InParanoid" id="A0A1S3H2R9"/>
<sequence>MAGSNRHSRVISKSFRMFGNTNGGDSDDDDDSNGENNDGLEEEEEEELRSLRSPSIPSIAPDLDDILEDVSPTPTPTPPPDEPPDEHLARIIPQFNHPKREENRQKIRNMVKRVNVVSKWRDTRTVTGKVTTTFICAPTQRITYRENRIQASAALETVNLVTKPPLSKIKSIFFRVLAELIFLANLTFALYDIITGPEFLYFKVTAFLFGVFENLLMFTMWFILSCPCMKGEEEKTKKVEKYRQYIENVVHELLIYPAIIINVIAIATEQSYTFEEVAAIITMALLFIDGIDLIFNVYTVRMFMAWKITRNIEDEILKVAVDESNTLENATLGGSKFGRVLQRFYFTMLGNTMLMGLMLCTLGVQVLYDNQDSGDYTMSLYAILQIVLVLFFPFYSIFLFIAVNYFWIFELFISINRAVMRKKEIQENLVKDYGEMVGEVLNFAIDKSDYTEVRHEDIQTITSTQKFFYALWEWWIAILLLMWPLMYAAFGESLNVIDVPSAPEMKVAFYVTAAVVNLQVCFLSICMLVIAVLFLAGGFLVIIYYYVVGKKKSKVDHHGKADGIVKVENGNIDKLR</sequence>
<name>A0A1S3H2R9_LINAN</name>